<reference evidence="2" key="1">
    <citation type="submission" date="2022-01" db="EMBL/GenBank/DDBJ databases">
        <authorList>
            <person name="King R."/>
        </authorList>
    </citation>
    <scope>NUCLEOTIDE SEQUENCE</scope>
</reference>
<feature type="region of interest" description="Disordered" evidence="1">
    <location>
        <begin position="1"/>
        <end position="29"/>
    </location>
</feature>
<evidence type="ECO:0008006" key="4">
    <source>
        <dbReference type="Google" id="ProtNLM"/>
    </source>
</evidence>
<keyword evidence="3" id="KW-1185">Reference proteome</keyword>
<name>A0A9N9SAJ3_PHACE</name>
<accession>A0A9N9SAJ3</accession>
<reference evidence="2" key="2">
    <citation type="submission" date="2022-10" db="EMBL/GenBank/DDBJ databases">
        <authorList>
            <consortium name="ENA_rothamsted_submissions"/>
            <consortium name="culmorum"/>
            <person name="King R."/>
        </authorList>
    </citation>
    <scope>NUCLEOTIDE SEQUENCE</scope>
</reference>
<evidence type="ECO:0000313" key="3">
    <source>
        <dbReference type="Proteomes" id="UP001153737"/>
    </source>
</evidence>
<gene>
    <name evidence="2" type="ORF">PHAECO_LOCUS2281</name>
</gene>
<dbReference type="AlphaFoldDB" id="A0A9N9SAJ3"/>
<dbReference type="EMBL" id="OU896717">
    <property type="protein sequence ID" value="CAG9814644.1"/>
    <property type="molecule type" value="Genomic_DNA"/>
</dbReference>
<protein>
    <recommendedName>
        <fullName evidence="4">TTF-type domain-containing protein</fullName>
    </recommendedName>
</protein>
<evidence type="ECO:0000256" key="1">
    <source>
        <dbReference type="SAM" id="MobiDB-lite"/>
    </source>
</evidence>
<proteinExistence type="predicted"/>
<dbReference type="Proteomes" id="UP001153737">
    <property type="component" value="Chromosome 11"/>
</dbReference>
<organism evidence="2 3">
    <name type="scientific">Phaedon cochleariae</name>
    <name type="common">Mustard beetle</name>
    <dbReference type="NCBI Taxonomy" id="80249"/>
    <lineage>
        <taxon>Eukaryota</taxon>
        <taxon>Metazoa</taxon>
        <taxon>Ecdysozoa</taxon>
        <taxon>Arthropoda</taxon>
        <taxon>Hexapoda</taxon>
        <taxon>Insecta</taxon>
        <taxon>Pterygota</taxon>
        <taxon>Neoptera</taxon>
        <taxon>Endopterygota</taxon>
        <taxon>Coleoptera</taxon>
        <taxon>Polyphaga</taxon>
        <taxon>Cucujiformia</taxon>
        <taxon>Chrysomeloidea</taxon>
        <taxon>Chrysomelidae</taxon>
        <taxon>Chrysomelinae</taxon>
        <taxon>Chrysomelini</taxon>
        <taxon>Phaedon</taxon>
    </lineage>
</organism>
<evidence type="ECO:0000313" key="2">
    <source>
        <dbReference type="EMBL" id="CAG9814644.1"/>
    </source>
</evidence>
<dbReference type="OrthoDB" id="6782576at2759"/>
<sequence>MDSKEKQGSYCASKTKKKSGAENAKIKKQKLMEKEASSCKKISELFGNPTSVQSVVELVEDKSSKLTEPVSNVQLGFSGFLSQNERTEDEGCQKKHATDIDYSCPVAPVPSTSSGNKVSGEIYVEDSNDGFSQNFFYKKPMNLHDLRVFLMHHPHQPEAVKEKWNARLVYNRKDHSERRWISYNTQDRALYCWICLAFGKEQSSFTQGGNWDVKHIYFRLEKHEKSVEHIRNSEAYLMHAVNKDIHTTYLSKAREERMKQVKKK</sequence>